<feature type="transmembrane region" description="Helical" evidence="1">
    <location>
        <begin position="117"/>
        <end position="137"/>
    </location>
</feature>
<dbReference type="EMBL" id="CCNB01000013">
    <property type="protein sequence ID" value="CDX37643.1"/>
    <property type="molecule type" value="Genomic_DNA"/>
</dbReference>
<keyword evidence="1" id="KW-0472">Membrane</keyword>
<accession>A0A090F1N7</accession>
<dbReference type="GeneID" id="31891086"/>
<keyword evidence="1" id="KW-1133">Transmembrane helix</keyword>
<feature type="transmembrane region" description="Helical" evidence="1">
    <location>
        <begin position="62"/>
        <end position="82"/>
    </location>
</feature>
<feature type="transmembrane region" description="Helical" evidence="1">
    <location>
        <begin position="169"/>
        <end position="187"/>
    </location>
</feature>
<reference evidence="2 3" key="1">
    <citation type="submission" date="2014-08" db="EMBL/GenBank/DDBJ databases">
        <authorList>
            <person name="Moulin Lionel"/>
        </authorList>
    </citation>
    <scope>NUCLEOTIDE SEQUENCE [LARGE SCALE GENOMIC DNA]</scope>
</reference>
<feature type="transmembrane region" description="Helical" evidence="1">
    <location>
        <begin position="7"/>
        <end position="28"/>
    </location>
</feature>
<name>A0A090F1N7_MESPL</name>
<keyword evidence="1" id="KW-0812">Transmembrane</keyword>
<proteinExistence type="predicted"/>
<protein>
    <submittedName>
        <fullName evidence="2">Uncharacterized protein</fullName>
    </submittedName>
</protein>
<evidence type="ECO:0000313" key="2">
    <source>
        <dbReference type="EMBL" id="CDX37643.1"/>
    </source>
</evidence>
<organism evidence="2 3">
    <name type="scientific">Mesorhizobium plurifarium</name>
    <dbReference type="NCBI Taxonomy" id="69974"/>
    <lineage>
        <taxon>Bacteria</taxon>
        <taxon>Pseudomonadati</taxon>
        <taxon>Pseudomonadota</taxon>
        <taxon>Alphaproteobacteria</taxon>
        <taxon>Hyphomicrobiales</taxon>
        <taxon>Phyllobacteriaceae</taxon>
        <taxon>Mesorhizobium</taxon>
    </lineage>
</organism>
<evidence type="ECO:0000313" key="3">
    <source>
        <dbReference type="Proteomes" id="UP000046373"/>
    </source>
</evidence>
<gene>
    <name evidence="2" type="ORF">MPLDJ20_200137</name>
</gene>
<evidence type="ECO:0000256" key="1">
    <source>
        <dbReference type="SAM" id="Phobius"/>
    </source>
</evidence>
<dbReference type="Proteomes" id="UP000046373">
    <property type="component" value="Unassembled WGS sequence"/>
</dbReference>
<sequence>MRSTSDTVAAIGLAIGGALGMAGTFVGSDALRETLWTIDGAGVVVATALLTMKCQRLGNDPVAAGFLTFLAGESLLLAGNAAGLQASVPSYAGGIALWAAGLVMVSAQANFAPWMRLTAFVAAALFTVSVLMILWGAREQFQQKCAAVLRPELRTNKKTLLPTSAPLPALGYPFLVLTFIGWIWTLLKAER</sequence>
<feature type="transmembrane region" description="Helical" evidence="1">
    <location>
        <begin position="88"/>
        <end position="105"/>
    </location>
</feature>
<dbReference type="AlphaFoldDB" id="A0A090F1N7"/>